<proteinExistence type="predicted"/>
<evidence type="ECO:0000313" key="1">
    <source>
        <dbReference type="EMBL" id="MCW8086688.1"/>
    </source>
</evidence>
<name>A0ABT3NWY6_9PROT</name>
<gene>
    <name evidence="1" type="ORF">OF850_13715</name>
</gene>
<dbReference type="PROSITE" id="PS51257">
    <property type="entry name" value="PROKAR_LIPOPROTEIN"/>
    <property type="match status" value="1"/>
</dbReference>
<evidence type="ECO:0000313" key="2">
    <source>
        <dbReference type="Proteomes" id="UP001526430"/>
    </source>
</evidence>
<sequence length="65" mass="6961">MRAASLLLAALALSGCGRYGPPRPPGPPEAVAFPRSYPAPTPAERAREIERYRAAGQPVPDHLLR</sequence>
<reference evidence="1 2" key="1">
    <citation type="submission" date="2022-10" db="EMBL/GenBank/DDBJ databases">
        <title>Roseococcus glaciei nov., sp. nov., isolated from glacier.</title>
        <authorList>
            <person name="Liu Q."/>
            <person name="Xin Y.-H."/>
        </authorList>
    </citation>
    <scope>NUCLEOTIDE SEQUENCE [LARGE SCALE GENOMIC DNA]</scope>
    <source>
        <strain evidence="1 2">MDT2-1-1</strain>
    </source>
</reference>
<protein>
    <recommendedName>
        <fullName evidence="3">Lipoprotein</fullName>
    </recommendedName>
</protein>
<evidence type="ECO:0008006" key="3">
    <source>
        <dbReference type="Google" id="ProtNLM"/>
    </source>
</evidence>
<comment type="caution">
    <text evidence="1">The sequence shown here is derived from an EMBL/GenBank/DDBJ whole genome shotgun (WGS) entry which is preliminary data.</text>
</comment>
<accession>A0ABT3NWY6</accession>
<dbReference type="EMBL" id="JAPFQI010000010">
    <property type="protein sequence ID" value="MCW8086688.1"/>
    <property type="molecule type" value="Genomic_DNA"/>
</dbReference>
<dbReference type="Proteomes" id="UP001526430">
    <property type="component" value="Unassembled WGS sequence"/>
</dbReference>
<organism evidence="1 2">
    <name type="scientific">Sabulicella glaciei</name>
    <dbReference type="NCBI Taxonomy" id="2984948"/>
    <lineage>
        <taxon>Bacteria</taxon>
        <taxon>Pseudomonadati</taxon>
        <taxon>Pseudomonadota</taxon>
        <taxon>Alphaproteobacteria</taxon>
        <taxon>Acetobacterales</taxon>
        <taxon>Acetobacteraceae</taxon>
        <taxon>Sabulicella</taxon>
    </lineage>
</organism>
<dbReference type="RefSeq" id="WP_301590853.1">
    <property type="nucleotide sequence ID" value="NZ_JAPFQI010000010.1"/>
</dbReference>
<keyword evidence="2" id="KW-1185">Reference proteome</keyword>